<proteinExistence type="predicted"/>
<organism evidence="1 2">
    <name type="scientific">Dyadobacter luteus</name>
    <dbReference type="NCBI Taxonomy" id="2259619"/>
    <lineage>
        <taxon>Bacteria</taxon>
        <taxon>Pseudomonadati</taxon>
        <taxon>Bacteroidota</taxon>
        <taxon>Cytophagia</taxon>
        <taxon>Cytophagales</taxon>
        <taxon>Spirosomataceae</taxon>
        <taxon>Dyadobacter</taxon>
    </lineage>
</organism>
<reference evidence="1 2" key="1">
    <citation type="submission" date="2018-07" db="EMBL/GenBank/DDBJ databases">
        <title>Dyadobacter roseus sp. nov., isolated from rose rhizosphere soil.</title>
        <authorList>
            <person name="Chen L."/>
        </authorList>
    </citation>
    <scope>NUCLEOTIDE SEQUENCE [LARGE SCALE GENOMIC DNA]</scope>
    <source>
        <strain evidence="1 2">RS19</strain>
    </source>
</reference>
<dbReference type="PROSITE" id="PS51257">
    <property type="entry name" value="PROKAR_LIPOPROTEIN"/>
    <property type="match status" value="1"/>
</dbReference>
<evidence type="ECO:0000313" key="1">
    <source>
        <dbReference type="EMBL" id="REA62665.1"/>
    </source>
</evidence>
<comment type="caution">
    <text evidence="1">The sequence shown here is derived from an EMBL/GenBank/DDBJ whole genome shotgun (WGS) entry which is preliminary data.</text>
</comment>
<protein>
    <recommendedName>
        <fullName evidence="3">Lipoprotein</fullName>
    </recommendedName>
</protein>
<evidence type="ECO:0008006" key="3">
    <source>
        <dbReference type="Google" id="ProtNLM"/>
    </source>
</evidence>
<accession>A0A3D8YEL2</accession>
<dbReference type="RefSeq" id="WP_115829962.1">
    <property type="nucleotide sequence ID" value="NZ_QNUL01000004.1"/>
</dbReference>
<evidence type="ECO:0000313" key="2">
    <source>
        <dbReference type="Proteomes" id="UP000256373"/>
    </source>
</evidence>
<name>A0A3D8YEL2_9BACT</name>
<sequence length="171" mass="19577">MKNHFTALLLLLTVLVTGCGEKSEEVDPVLKTDGASLQLFFEREGHLTRLVDRVNDTLQVRWKPEWSGVVSEKVNDSTYLAYVALVPGIYHTQLNEQISNGNVQGYSRYLMFRATKNYTAYLATFYNNAILNTPVDRGRFTGRVIFRNMLTAEWKISEYENGKLVSGWESR</sequence>
<dbReference type="EMBL" id="QNUL01000004">
    <property type="protein sequence ID" value="REA62665.1"/>
    <property type="molecule type" value="Genomic_DNA"/>
</dbReference>
<dbReference type="Proteomes" id="UP000256373">
    <property type="component" value="Unassembled WGS sequence"/>
</dbReference>
<dbReference type="AlphaFoldDB" id="A0A3D8YEL2"/>
<keyword evidence="2" id="KW-1185">Reference proteome</keyword>
<gene>
    <name evidence="1" type="ORF">DSL64_07000</name>
</gene>